<dbReference type="Pfam" id="PF21530">
    <property type="entry name" value="Pif1_2B_dom"/>
    <property type="match status" value="1"/>
</dbReference>
<dbReference type="OrthoDB" id="5975268at2759"/>
<proteinExistence type="predicted"/>
<keyword evidence="2" id="KW-0378">Hydrolase</keyword>
<dbReference type="AlphaFoldDB" id="A0A7D9IAC3"/>
<name>A0A7D9IAC3_PARCT</name>
<dbReference type="Gene3D" id="3.40.50.300">
    <property type="entry name" value="P-loop containing nucleotide triphosphate hydrolases"/>
    <property type="match status" value="1"/>
</dbReference>
<dbReference type="Proteomes" id="UP001152795">
    <property type="component" value="Unassembled WGS sequence"/>
</dbReference>
<dbReference type="PANTHER" id="PTHR47642">
    <property type="entry name" value="ATP-DEPENDENT DNA HELICASE"/>
    <property type="match status" value="1"/>
</dbReference>
<evidence type="ECO:0000259" key="1">
    <source>
        <dbReference type="Pfam" id="PF21530"/>
    </source>
</evidence>
<reference evidence="2" key="1">
    <citation type="submission" date="2020-04" db="EMBL/GenBank/DDBJ databases">
        <authorList>
            <person name="Alioto T."/>
            <person name="Alioto T."/>
            <person name="Gomez Garrido J."/>
        </authorList>
    </citation>
    <scope>NUCLEOTIDE SEQUENCE</scope>
    <source>
        <strain evidence="2">A484AB</strain>
    </source>
</reference>
<accession>A0A7D9IAC3</accession>
<evidence type="ECO:0000313" key="3">
    <source>
        <dbReference type="Proteomes" id="UP001152795"/>
    </source>
</evidence>
<evidence type="ECO:0000313" key="2">
    <source>
        <dbReference type="EMBL" id="CAB4002233.1"/>
    </source>
</evidence>
<dbReference type="InterPro" id="IPR027417">
    <property type="entry name" value="P-loop_NTPase"/>
</dbReference>
<dbReference type="CDD" id="cd18809">
    <property type="entry name" value="SF1_C_RecD"/>
    <property type="match status" value="1"/>
</dbReference>
<feature type="domain" description="DNA helicase Pif1-like 2B" evidence="1">
    <location>
        <begin position="12"/>
        <end position="37"/>
    </location>
</feature>
<keyword evidence="3" id="KW-1185">Reference proteome</keyword>
<dbReference type="SUPFAM" id="SSF52540">
    <property type="entry name" value="P-loop containing nucleoside triphosphate hydrolases"/>
    <property type="match status" value="1"/>
</dbReference>
<dbReference type="InterPro" id="IPR049163">
    <property type="entry name" value="Pif1-like_2B_dom"/>
</dbReference>
<sequence length="150" mass="16583">MLGLQPFILISKGAKVMLTMNLWASVGLCNGSTESIIDIIYAENHAPPDLPIAVLVKFDDYCGPSFASIPSIVPITPVTATVNVQDSILERRQLPLTLAWALTIHKSQGMTLKKAWIDIGKRETTLGMMYVAISRARKFIVINNRTNDVW</sequence>
<keyword evidence="2" id="KW-0067">ATP-binding</keyword>
<comment type="caution">
    <text evidence="2">The sequence shown here is derived from an EMBL/GenBank/DDBJ whole genome shotgun (WGS) entry which is preliminary data.</text>
</comment>
<organism evidence="2 3">
    <name type="scientific">Paramuricea clavata</name>
    <name type="common">Red gorgonian</name>
    <name type="synonym">Violescent sea-whip</name>
    <dbReference type="NCBI Taxonomy" id="317549"/>
    <lineage>
        <taxon>Eukaryota</taxon>
        <taxon>Metazoa</taxon>
        <taxon>Cnidaria</taxon>
        <taxon>Anthozoa</taxon>
        <taxon>Octocorallia</taxon>
        <taxon>Malacalcyonacea</taxon>
        <taxon>Plexauridae</taxon>
        <taxon>Paramuricea</taxon>
    </lineage>
</organism>
<dbReference type="InterPro" id="IPR051055">
    <property type="entry name" value="PIF1_helicase"/>
</dbReference>
<dbReference type="GO" id="GO:0004386">
    <property type="term" value="F:helicase activity"/>
    <property type="evidence" value="ECO:0007669"/>
    <property type="project" value="UniProtKB-KW"/>
</dbReference>
<keyword evidence="2" id="KW-0547">Nucleotide-binding</keyword>
<gene>
    <name evidence="2" type="ORF">PACLA_8A018875</name>
</gene>
<dbReference type="EMBL" id="CACRXK020004296">
    <property type="protein sequence ID" value="CAB4002233.1"/>
    <property type="molecule type" value="Genomic_DNA"/>
</dbReference>
<keyword evidence="2" id="KW-0347">Helicase</keyword>
<protein>
    <submittedName>
        <fullName evidence="2">ATP-dependent DNA helicase pif1</fullName>
    </submittedName>
</protein>